<protein>
    <recommendedName>
        <fullName evidence="3">Polycystin cation channel PKD1/PKD2 domain-containing protein</fullName>
    </recommendedName>
</protein>
<sequence>TSKVEEEEEENIRRLRESLTHFFLRDVKKWYELIFDLIKLFVLSVVLYHFGVERYRVTSYYTFNENALQNIFFPTGQVLKEFDLRPREVGILAVTDIRQITKIIDYIIITLDELDEYSLYYSKGSNASICLSRENTTCHVLDNTKGFASQKWLQIHFSFIPMKNANLEYISLNFYVKARVGGAQRPIFKVIVLFDNSHHDGMMPLNLKIDYEPSIFSLPPLKNERDQHWICLFSVIMSLVSLLRGVWKVYNGIFLGIMTKKIFERKFKWKMEFYEKCAFLHLSNIFLIFGCILNILGCYYIIDLRLSRVIDPKKWDFGAVMMSLTYFSSIFHLTTYMERNKPNILLMTIKYSLPKFIRFLAPASCVYFAFVLTAWIVIGPYHPKFREIEKTSESLFSLINGDDMFPTFTSLSRLASPLIIVFSKLFLYFFIILFIYLLLSITISISSTTFEHISKKYEEDPDWRIKEMRNQRLHAFYMDNCQDEVKKY</sequence>
<dbReference type="InterPro" id="IPR039031">
    <property type="entry name" value="Mucolipin"/>
</dbReference>
<evidence type="ECO:0000313" key="2">
    <source>
        <dbReference type="EMBL" id="CDW22269.1"/>
    </source>
</evidence>
<feature type="transmembrane region" description="Helical" evidence="1">
    <location>
        <begin position="317"/>
        <end position="336"/>
    </location>
</feature>
<gene>
    <name evidence="2" type="primary">Dvir\GJ13545</name>
</gene>
<proteinExistence type="predicted"/>
<dbReference type="AlphaFoldDB" id="A0A0K2T849"/>
<dbReference type="OrthoDB" id="263481at2759"/>
<feature type="transmembrane region" description="Helical" evidence="1">
    <location>
        <begin position="278"/>
        <end position="302"/>
    </location>
</feature>
<dbReference type="GO" id="GO:0005765">
    <property type="term" value="C:lysosomal membrane"/>
    <property type="evidence" value="ECO:0007669"/>
    <property type="project" value="TreeGrafter"/>
</dbReference>
<keyword evidence="1" id="KW-1133">Transmembrane helix</keyword>
<keyword evidence="1" id="KW-0812">Transmembrane</keyword>
<dbReference type="PANTHER" id="PTHR12127:SF7">
    <property type="entry name" value="SD02261P"/>
    <property type="match status" value="1"/>
</dbReference>
<dbReference type="EMBL" id="HACA01004908">
    <property type="protein sequence ID" value="CDW22269.1"/>
    <property type="molecule type" value="Transcribed_RNA"/>
</dbReference>
<feature type="transmembrane region" description="Helical" evidence="1">
    <location>
        <begin position="33"/>
        <end position="51"/>
    </location>
</feature>
<accession>A0A0K2T849</accession>
<evidence type="ECO:0000256" key="1">
    <source>
        <dbReference type="SAM" id="Phobius"/>
    </source>
</evidence>
<dbReference type="GO" id="GO:0072345">
    <property type="term" value="F:NAADP-sensitive calcium-release channel activity"/>
    <property type="evidence" value="ECO:0007669"/>
    <property type="project" value="TreeGrafter"/>
</dbReference>
<dbReference type="GO" id="GO:0005886">
    <property type="term" value="C:plasma membrane"/>
    <property type="evidence" value="ECO:0007669"/>
    <property type="project" value="TreeGrafter"/>
</dbReference>
<feature type="transmembrane region" description="Helical" evidence="1">
    <location>
        <begin position="414"/>
        <end position="439"/>
    </location>
</feature>
<feature type="transmembrane region" description="Helical" evidence="1">
    <location>
        <begin position="356"/>
        <end position="378"/>
    </location>
</feature>
<dbReference type="PANTHER" id="PTHR12127">
    <property type="entry name" value="MUCOLIPIN"/>
    <property type="match status" value="1"/>
</dbReference>
<name>A0A0K2T849_LEPSM</name>
<evidence type="ECO:0008006" key="3">
    <source>
        <dbReference type="Google" id="ProtNLM"/>
    </source>
</evidence>
<reference evidence="2" key="1">
    <citation type="submission" date="2014-05" db="EMBL/GenBank/DDBJ databases">
        <authorList>
            <person name="Chronopoulou M."/>
        </authorList>
    </citation>
    <scope>NUCLEOTIDE SEQUENCE</scope>
    <source>
        <tissue evidence="2">Whole organism</tissue>
    </source>
</reference>
<keyword evidence="1" id="KW-0472">Membrane</keyword>
<feature type="non-terminal residue" evidence="2">
    <location>
        <position position="1"/>
    </location>
</feature>
<organism evidence="2">
    <name type="scientific">Lepeophtheirus salmonis</name>
    <name type="common">Salmon louse</name>
    <name type="synonym">Caligus salmonis</name>
    <dbReference type="NCBI Taxonomy" id="72036"/>
    <lineage>
        <taxon>Eukaryota</taxon>
        <taxon>Metazoa</taxon>
        <taxon>Ecdysozoa</taxon>
        <taxon>Arthropoda</taxon>
        <taxon>Crustacea</taxon>
        <taxon>Multicrustacea</taxon>
        <taxon>Hexanauplia</taxon>
        <taxon>Copepoda</taxon>
        <taxon>Siphonostomatoida</taxon>
        <taxon>Caligidae</taxon>
        <taxon>Lepeophtheirus</taxon>
    </lineage>
</organism>